<dbReference type="GO" id="GO:0003677">
    <property type="term" value="F:DNA binding"/>
    <property type="evidence" value="ECO:0007669"/>
    <property type="project" value="InterPro"/>
</dbReference>
<protein>
    <recommendedName>
        <fullName evidence="7">HTH myb-type domain-containing protein</fullName>
    </recommendedName>
</protein>
<feature type="compositionally biased region" description="Low complexity" evidence="4">
    <location>
        <begin position="444"/>
        <end position="456"/>
    </location>
</feature>
<feature type="region of interest" description="Disordered" evidence="4">
    <location>
        <begin position="441"/>
        <end position="506"/>
    </location>
</feature>
<feature type="compositionally biased region" description="Low complexity" evidence="4">
    <location>
        <begin position="217"/>
        <end position="235"/>
    </location>
</feature>
<feature type="compositionally biased region" description="Polar residues" evidence="4">
    <location>
        <begin position="475"/>
        <end position="491"/>
    </location>
</feature>
<dbReference type="PANTHER" id="PTHR31442">
    <property type="entry name" value="HOMEODOMAIN-LIKE SUPERFAMILY PROTEIN-RELATED"/>
    <property type="match status" value="1"/>
</dbReference>
<dbReference type="InterPro" id="IPR006447">
    <property type="entry name" value="Myb_dom_plants"/>
</dbReference>
<dbReference type="Gene3D" id="1.10.10.60">
    <property type="entry name" value="Homeodomain-like"/>
    <property type="match status" value="1"/>
</dbReference>
<dbReference type="InterPro" id="IPR009057">
    <property type="entry name" value="Homeodomain-like_sf"/>
</dbReference>
<keyword evidence="6" id="KW-1185">Reference proteome</keyword>
<evidence type="ECO:0000256" key="2">
    <source>
        <dbReference type="ARBA" id="ARBA00023163"/>
    </source>
</evidence>
<name>A0AB34J399_PRYPA</name>
<evidence type="ECO:0000313" key="5">
    <source>
        <dbReference type="EMBL" id="KAL1511789.1"/>
    </source>
</evidence>
<dbReference type="Proteomes" id="UP001515480">
    <property type="component" value="Unassembled WGS sequence"/>
</dbReference>
<organism evidence="5 6">
    <name type="scientific">Prymnesium parvum</name>
    <name type="common">Toxic golden alga</name>
    <dbReference type="NCBI Taxonomy" id="97485"/>
    <lineage>
        <taxon>Eukaryota</taxon>
        <taxon>Haptista</taxon>
        <taxon>Haptophyta</taxon>
        <taxon>Prymnesiophyceae</taxon>
        <taxon>Prymnesiales</taxon>
        <taxon>Prymnesiaceae</taxon>
        <taxon>Prymnesium</taxon>
    </lineage>
</organism>
<gene>
    <name evidence="5" type="ORF">AB1Y20_005075</name>
</gene>
<dbReference type="EMBL" id="JBGBPQ010000013">
    <property type="protein sequence ID" value="KAL1511789.1"/>
    <property type="molecule type" value="Genomic_DNA"/>
</dbReference>
<feature type="compositionally biased region" description="Polar residues" evidence="4">
    <location>
        <begin position="199"/>
        <end position="210"/>
    </location>
</feature>
<dbReference type="NCBIfam" id="TIGR01557">
    <property type="entry name" value="myb_SHAQKYF"/>
    <property type="match status" value="1"/>
</dbReference>
<evidence type="ECO:0000256" key="3">
    <source>
        <dbReference type="ARBA" id="ARBA00023242"/>
    </source>
</evidence>
<evidence type="ECO:0000256" key="1">
    <source>
        <dbReference type="ARBA" id="ARBA00023015"/>
    </source>
</evidence>
<dbReference type="AlphaFoldDB" id="A0AB34J399"/>
<keyword evidence="1" id="KW-0805">Transcription regulation</keyword>
<dbReference type="PANTHER" id="PTHR31442:SF29">
    <property type="entry name" value="HOMEODOMAIN-LIKE SUPERFAMILY PROTEIN"/>
    <property type="match status" value="1"/>
</dbReference>
<feature type="region of interest" description="Disordered" evidence="4">
    <location>
        <begin position="337"/>
        <end position="384"/>
    </location>
</feature>
<dbReference type="GO" id="GO:0003700">
    <property type="term" value="F:DNA-binding transcription factor activity"/>
    <property type="evidence" value="ECO:0007669"/>
    <property type="project" value="InterPro"/>
</dbReference>
<sequence length="622" mass="69024">MDEVLEAPDGVSRRQTNDDLGRLDFSELMHGFSPHVSSSQLMPEIGETMSTAEAFSMSSAAHNMQQSFDRSSINRPEVDMFHSTMLGDIQEDGALQEGHRILMQQWKEQVREAQMKQQYVQHQPLPMPHSHQQPSSQQLPSPHSQPQQLQPQFQQHYPPAQMVRPTHEHNRSQLDQEAQMLFDHFSPTHDEHAYTMGQTHTQQVDTTASDRGQPPLSELQPEQSAASASEPPASLRQAPYAGSMLPMSEVQPYAAQGRVPAPPTATCQAQYCNPQYPPTLSHVGGMQHLLNAPPITDEQFQMLRNTHPELSEEQWRVLEEQRNLQTAMHDQLRRHYLQQQQHERPPRDGLSGAHTLAPSQSTQNPANCPPQPNAYSSSWQHSRTHPTYATAQGFEGDFLPSSDLMQANGVLETLVDELTPDQRTAYTYSPNANSHDAAQWDAYSSKQQNSSMSRSGSRGRRPSVKRRTPGDSTEDSTPTNGSISRTASCASIRSEASADGSNSEKKVRFVWEPEVHRRFCEAVHTLGVNSAKPQAIAHLMQMHGPGAPTRQNIKSHLQKYRIFLAKRQQASTADRSGDGNQKADSDGDALFASFGLSLSGDVPVAADGMDKGLEAMATALFS</sequence>
<reference evidence="5 6" key="1">
    <citation type="journal article" date="2024" name="Science">
        <title>Giant polyketide synthase enzymes in the biosynthesis of giant marine polyether toxins.</title>
        <authorList>
            <person name="Fallon T.R."/>
            <person name="Shende V.V."/>
            <person name="Wierzbicki I.H."/>
            <person name="Pendleton A.L."/>
            <person name="Watervoot N.F."/>
            <person name="Auber R.P."/>
            <person name="Gonzalez D.J."/>
            <person name="Wisecaver J.H."/>
            <person name="Moore B.S."/>
        </authorList>
    </citation>
    <scope>NUCLEOTIDE SEQUENCE [LARGE SCALE GENOMIC DNA]</scope>
    <source>
        <strain evidence="5 6">12B1</strain>
    </source>
</reference>
<evidence type="ECO:0000313" key="6">
    <source>
        <dbReference type="Proteomes" id="UP001515480"/>
    </source>
</evidence>
<keyword evidence="2" id="KW-0804">Transcription</keyword>
<dbReference type="SUPFAM" id="SSF46689">
    <property type="entry name" value="Homeodomain-like"/>
    <property type="match status" value="1"/>
</dbReference>
<proteinExistence type="predicted"/>
<dbReference type="InterPro" id="IPR044841">
    <property type="entry name" value="LUX/BOA-like"/>
</dbReference>
<feature type="compositionally biased region" description="Basic residues" evidence="4">
    <location>
        <begin position="457"/>
        <end position="467"/>
    </location>
</feature>
<accession>A0AB34J399</accession>
<evidence type="ECO:0000256" key="4">
    <source>
        <dbReference type="SAM" id="MobiDB-lite"/>
    </source>
</evidence>
<evidence type="ECO:0008006" key="7">
    <source>
        <dbReference type="Google" id="ProtNLM"/>
    </source>
</evidence>
<keyword evidence="3" id="KW-0539">Nucleus</keyword>
<feature type="compositionally biased region" description="Polar residues" evidence="4">
    <location>
        <begin position="375"/>
        <end position="384"/>
    </location>
</feature>
<feature type="region of interest" description="Disordered" evidence="4">
    <location>
        <begin position="199"/>
        <end position="238"/>
    </location>
</feature>
<comment type="caution">
    <text evidence="5">The sequence shown here is derived from an EMBL/GenBank/DDBJ whole genome shotgun (WGS) entry which is preliminary data.</text>
</comment>
<feature type="region of interest" description="Disordered" evidence="4">
    <location>
        <begin position="125"/>
        <end position="152"/>
    </location>
</feature>